<dbReference type="EMBL" id="LT934116">
    <property type="protein sequence ID" value="VAH84244.1"/>
    <property type="molecule type" value="Genomic_DNA"/>
</dbReference>
<evidence type="ECO:0000256" key="1">
    <source>
        <dbReference type="SAM" id="MobiDB-lite"/>
    </source>
</evidence>
<protein>
    <submittedName>
        <fullName evidence="2">Uncharacterized protein</fullName>
    </submittedName>
</protein>
<keyword evidence="3" id="KW-1185">Reference proteome</keyword>
<sequence length="149" mass="17050">MCWKSNRKVRLAICSQLYFLTDMKKNKTVCSDDKDNCKPRYIKSHSFKVQRIVELDNATANHGPPQSTRTAKDCSELLHQEMGRLPVQVTKEVVKEAMQDKHSKETRSPGPTPRRASSTPRRRLEPAKTFHARIAHKEVQPPPSRSSVD</sequence>
<evidence type="ECO:0000313" key="3">
    <source>
        <dbReference type="Proteomes" id="UP000324705"/>
    </source>
</evidence>
<accession>A0A9R1QVG4</accession>
<name>A0A9R1QVG4_TRITD</name>
<gene>
    <name evidence="2" type="ORF">TRITD_3Bv1G246430</name>
</gene>
<dbReference type="AlphaFoldDB" id="A0A9R1QVG4"/>
<dbReference type="Proteomes" id="UP000324705">
    <property type="component" value="Chromosome 3B"/>
</dbReference>
<dbReference type="Gramene" id="TRITD3Bv1G246430.2">
    <property type="protein sequence ID" value="TRITD3Bv1G246430.2"/>
    <property type="gene ID" value="TRITD3Bv1G246430"/>
</dbReference>
<organism evidence="2 3">
    <name type="scientific">Triticum turgidum subsp. durum</name>
    <name type="common">Durum wheat</name>
    <name type="synonym">Triticum durum</name>
    <dbReference type="NCBI Taxonomy" id="4567"/>
    <lineage>
        <taxon>Eukaryota</taxon>
        <taxon>Viridiplantae</taxon>
        <taxon>Streptophyta</taxon>
        <taxon>Embryophyta</taxon>
        <taxon>Tracheophyta</taxon>
        <taxon>Spermatophyta</taxon>
        <taxon>Magnoliopsida</taxon>
        <taxon>Liliopsida</taxon>
        <taxon>Poales</taxon>
        <taxon>Poaceae</taxon>
        <taxon>BOP clade</taxon>
        <taxon>Pooideae</taxon>
        <taxon>Triticodae</taxon>
        <taxon>Triticeae</taxon>
        <taxon>Triticinae</taxon>
        <taxon>Triticum</taxon>
    </lineage>
</organism>
<proteinExistence type="predicted"/>
<feature type="region of interest" description="Disordered" evidence="1">
    <location>
        <begin position="85"/>
        <end position="149"/>
    </location>
</feature>
<feature type="compositionally biased region" description="Basic and acidic residues" evidence="1">
    <location>
        <begin position="92"/>
        <end position="107"/>
    </location>
</feature>
<evidence type="ECO:0000313" key="2">
    <source>
        <dbReference type="EMBL" id="VAH84244.1"/>
    </source>
</evidence>
<feature type="compositionally biased region" description="Pro residues" evidence="1">
    <location>
        <begin position="140"/>
        <end position="149"/>
    </location>
</feature>
<reference evidence="2 3" key="1">
    <citation type="submission" date="2017-09" db="EMBL/GenBank/DDBJ databases">
        <authorList>
            <consortium name="International Durum Wheat Genome Sequencing Consortium (IDWGSC)"/>
            <person name="Milanesi L."/>
        </authorList>
    </citation>
    <scope>NUCLEOTIDE SEQUENCE [LARGE SCALE GENOMIC DNA]</scope>
    <source>
        <strain evidence="3">cv. Svevo</strain>
    </source>
</reference>